<reference evidence="17" key="1">
    <citation type="submission" date="2023-05" db="EMBL/GenBank/DDBJ databases">
        <title>Nepenthes gracilis genome sequencing.</title>
        <authorList>
            <person name="Fukushima K."/>
        </authorList>
    </citation>
    <scope>NUCLEOTIDE SEQUENCE</scope>
    <source>
        <strain evidence="17">SING2019-196</strain>
    </source>
</reference>
<feature type="signal peptide" evidence="13">
    <location>
        <begin position="1"/>
        <end position="21"/>
    </location>
</feature>
<dbReference type="EMBL" id="BSYO01000037">
    <property type="protein sequence ID" value="GMH30047.1"/>
    <property type="molecule type" value="Genomic_DNA"/>
</dbReference>
<dbReference type="PROSITE" id="PS00079">
    <property type="entry name" value="MULTICOPPER_OXIDASE1"/>
    <property type="match status" value="1"/>
</dbReference>
<dbReference type="InterPro" id="IPR034289">
    <property type="entry name" value="CuRO_3_LCC"/>
</dbReference>
<dbReference type="CDD" id="cd13875">
    <property type="entry name" value="CuRO_2_LCC_plant"/>
    <property type="match status" value="1"/>
</dbReference>
<evidence type="ECO:0000256" key="11">
    <source>
        <dbReference type="ARBA" id="ARBA00023180"/>
    </source>
</evidence>
<evidence type="ECO:0000313" key="18">
    <source>
        <dbReference type="Proteomes" id="UP001279734"/>
    </source>
</evidence>
<dbReference type="InterPro" id="IPR011707">
    <property type="entry name" value="Cu-oxidase-like_N"/>
</dbReference>
<keyword evidence="18" id="KW-1185">Reference proteome</keyword>
<keyword evidence="12 13" id="KW-0439">Lignin degradation</keyword>
<evidence type="ECO:0000256" key="6">
    <source>
        <dbReference type="ARBA" id="ARBA00022525"/>
    </source>
</evidence>
<feature type="domain" description="Plastocyanin-like" evidence="14">
    <location>
        <begin position="156"/>
        <end position="305"/>
    </location>
</feature>
<proteinExistence type="inferred from homology"/>
<protein>
    <recommendedName>
        <fullName evidence="4 13">Laccase</fullName>
        <ecNumber evidence="4 13">1.10.3.2</ecNumber>
    </recommendedName>
    <alternativeName>
        <fullName evidence="13">Benzenediol:oxygen oxidoreductase</fullName>
    </alternativeName>
    <alternativeName>
        <fullName evidence="13">Diphenol oxidase</fullName>
    </alternativeName>
    <alternativeName>
        <fullName evidence="13">Urishiol oxidase</fullName>
    </alternativeName>
</protein>
<keyword evidence="5 13" id="KW-0052">Apoplast</keyword>
<dbReference type="Gene3D" id="2.60.40.420">
    <property type="entry name" value="Cupredoxins - blue copper proteins"/>
    <property type="match status" value="3"/>
</dbReference>
<dbReference type="PANTHER" id="PTHR11709">
    <property type="entry name" value="MULTI-COPPER OXIDASE"/>
    <property type="match status" value="1"/>
</dbReference>
<evidence type="ECO:0000256" key="13">
    <source>
        <dbReference type="RuleBase" id="RU361119"/>
    </source>
</evidence>
<accession>A0AAD3TJM5</accession>
<dbReference type="GO" id="GO:0052716">
    <property type="term" value="F:hydroquinone:oxygen oxidoreductase activity"/>
    <property type="evidence" value="ECO:0007669"/>
    <property type="project" value="UniProtKB-EC"/>
</dbReference>
<dbReference type="GO" id="GO:0046274">
    <property type="term" value="P:lignin catabolic process"/>
    <property type="evidence" value="ECO:0007669"/>
    <property type="project" value="UniProtKB-KW"/>
</dbReference>
<comment type="subcellular location">
    <subcellularLocation>
        <location evidence="2 13">Secreted</location>
        <location evidence="2 13">Extracellular space</location>
        <location evidence="2 13">Apoplast</location>
    </subcellularLocation>
</comment>
<dbReference type="PROSITE" id="PS00080">
    <property type="entry name" value="MULTICOPPER_OXIDASE2"/>
    <property type="match status" value="1"/>
</dbReference>
<organism evidence="17 18">
    <name type="scientific">Nepenthes gracilis</name>
    <name type="common">Slender pitcher plant</name>
    <dbReference type="NCBI Taxonomy" id="150966"/>
    <lineage>
        <taxon>Eukaryota</taxon>
        <taxon>Viridiplantae</taxon>
        <taxon>Streptophyta</taxon>
        <taxon>Embryophyta</taxon>
        <taxon>Tracheophyta</taxon>
        <taxon>Spermatophyta</taxon>
        <taxon>Magnoliopsida</taxon>
        <taxon>eudicotyledons</taxon>
        <taxon>Gunneridae</taxon>
        <taxon>Pentapetalae</taxon>
        <taxon>Caryophyllales</taxon>
        <taxon>Nepenthaceae</taxon>
        <taxon>Nepenthes</taxon>
    </lineage>
</organism>
<dbReference type="Pfam" id="PF07731">
    <property type="entry name" value="Cu-oxidase_2"/>
    <property type="match status" value="1"/>
</dbReference>
<dbReference type="InterPro" id="IPR034285">
    <property type="entry name" value="CuRO_2_LCC"/>
</dbReference>
<comment type="cofactor">
    <cofactor evidence="13">
        <name>Cu cation</name>
        <dbReference type="ChEBI" id="CHEBI:23378"/>
    </cofactor>
    <text evidence="13">Binds 4 Cu cations per monomer.</text>
</comment>
<dbReference type="Proteomes" id="UP001279734">
    <property type="component" value="Unassembled WGS sequence"/>
</dbReference>
<comment type="function">
    <text evidence="13">Lignin degradation and detoxification of lignin-derived products.</text>
</comment>
<keyword evidence="8 13" id="KW-0677">Repeat</keyword>
<keyword evidence="6 13" id="KW-0964">Secreted</keyword>
<feature type="domain" description="Plastocyanin-like" evidence="16">
    <location>
        <begin position="30"/>
        <end position="143"/>
    </location>
</feature>
<evidence type="ECO:0000256" key="4">
    <source>
        <dbReference type="ARBA" id="ARBA00012297"/>
    </source>
</evidence>
<evidence type="ECO:0000259" key="15">
    <source>
        <dbReference type="Pfam" id="PF07731"/>
    </source>
</evidence>
<keyword evidence="7 13" id="KW-0479">Metal-binding</keyword>
<evidence type="ECO:0000256" key="7">
    <source>
        <dbReference type="ARBA" id="ARBA00022723"/>
    </source>
</evidence>
<evidence type="ECO:0000313" key="17">
    <source>
        <dbReference type="EMBL" id="GMH30047.1"/>
    </source>
</evidence>
<evidence type="ECO:0000256" key="3">
    <source>
        <dbReference type="ARBA" id="ARBA00010609"/>
    </source>
</evidence>
<comment type="catalytic activity">
    <reaction evidence="1 13">
        <text>4 hydroquinone + O2 = 4 benzosemiquinone + 2 H2O</text>
        <dbReference type="Rhea" id="RHEA:11276"/>
        <dbReference type="ChEBI" id="CHEBI:15377"/>
        <dbReference type="ChEBI" id="CHEBI:15379"/>
        <dbReference type="ChEBI" id="CHEBI:17594"/>
        <dbReference type="ChEBI" id="CHEBI:17977"/>
        <dbReference type="EC" id="1.10.3.2"/>
    </reaction>
</comment>
<name>A0AAD3TJM5_NEPGR</name>
<dbReference type="InterPro" id="IPR011706">
    <property type="entry name" value="Cu-oxidase_C"/>
</dbReference>
<keyword evidence="13" id="KW-0732">Signal</keyword>
<dbReference type="CDD" id="cd13897">
    <property type="entry name" value="CuRO_3_LCC_plant"/>
    <property type="match status" value="1"/>
</dbReference>
<dbReference type="Pfam" id="PF00394">
    <property type="entry name" value="Cu-oxidase"/>
    <property type="match status" value="1"/>
</dbReference>
<evidence type="ECO:0000256" key="8">
    <source>
        <dbReference type="ARBA" id="ARBA00022737"/>
    </source>
</evidence>
<dbReference type="InterPro" id="IPR033138">
    <property type="entry name" value="Cu_oxidase_CS"/>
</dbReference>
<dbReference type="FunFam" id="2.60.40.420:FF:000062">
    <property type="entry name" value="Laccase"/>
    <property type="match status" value="1"/>
</dbReference>
<keyword evidence="10 13" id="KW-0186">Copper</keyword>
<evidence type="ECO:0000256" key="2">
    <source>
        <dbReference type="ARBA" id="ARBA00004271"/>
    </source>
</evidence>
<evidence type="ECO:0000259" key="16">
    <source>
        <dbReference type="Pfam" id="PF07732"/>
    </source>
</evidence>
<dbReference type="AlphaFoldDB" id="A0AAD3TJM5"/>
<dbReference type="InterPro" id="IPR002355">
    <property type="entry name" value="Cu_oxidase_Cu_BS"/>
</dbReference>
<dbReference type="Pfam" id="PF07732">
    <property type="entry name" value="Cu-oxidase_3"/>
    <property type="match status" value="1"/>
</dbReference>
<comment type="caution">
    <text evidence="17">The sequence shown here is derived from an EMBL/GenBank/DDBJ whole genome shotgun (WGS) entry which is preliminary data.</text>
</comment>
<feature type="domain" description="Plastocyanin-like" evidence="15">
    <location>
        <begin position="408"/>
        <end position="539"/>
    </location>
</feature>
<dbReference type="InterPro" id="IPR017761">
    <property type="entry name" value="Laccase"/>
</dbReference>
<gene>
    <name evidence="17" type="ORF">Nepgr_031890</name>
</gene>
<dbReference type="GO" id="GO:0005507">
    <property type="term" value="F:copper ion binding"/>
    <property type="evidence" value="ECO:0007669"/>
    <property type="project" value="InterPro"/>
</dbReference>
<dbReference type="InterPro" id="IPR001117">
    <property type="entry name" value="Cu-oxidase_2nd"/>
</dbReference>
<dbReference type="InterPro" id="IPR045087">
    <property type="entry name" value="Cu-oxidase_fam"/>
</dbReference>
<evidence type="ECO:0000256" key="1">
    <source>
        <dbReference type="ARBA" id="ARBA00000349"/>
    </source>
</evidence>
<dbReference type="SUPFAM" id="SSF49503">
    <property type="entry name" value="Cupredoxins"/>
    <property type="match status" value="3"/>
</dbReference>
<dbReference type="FunFam" id="2.60.40.420:FF:000049">
    <property type="entry name" value="Laccase"/>
    <property type="match status" value="1"/>
</dbReference>
<sequence>MASWPGALLLLLCLFPVLIECRIRRYNFKVVTKNYTRLCSSKPIVTVNGGFPGPTLYAREDDTVIVRVVNHVSYNVSIHWHGVRQLRSGWADGPAYITQCPIPPGQNYVYNFTLTGQRGTLLWHAHILWLRATVHGAIVILPKRGVPYPFPKPHQEVVVVLAEWWKSNVEDVINEALKSGLAPNVSDAHTINGRPGPLTNCSRQGGFNLQVESGKTYLLRIINAALNEELFFKIAGHKLTIVEVDATYVKPFETETIVIAPGQTTNALLTAGKGSGSYMVAASPFNDAPIAVDNNTATATLSYTGTQSNNPTLLTSPPPRNATPIANNFISSLRSLNSRTYPAKVPLTVNHDLLFTIGLGINPCPTCIPANGSRVVGDVNNVTFVMPTTALLQAHYFNISGVFTDDFPGHPPHTFNYTGSPPSNMQTKTGTKVYRVPYNSTVQLVLQDTGIIAPESHPIHLHGFNFFIVGRGIGNYDPKKDPKAFNLVDPVERNTLAVPSGGWTAIRFQADNPGVWFLHCHFEVHTTWGLKMAFVVDNGKGPNESLLPPPKDLPTC</sequence>
<dbReference type="EC" id="1.10.3.2" evidence="4 13"/>
<evidence type="ECO:0000256" key="10">
    <source>
        <dbReference type="ARBA" id="ARBA00023008"/>
    </source>
</evidence>
<evidence type="ECO:0000256" key="5">
    <source>
        <dbReference type="ARBA" id="ARBA00022523"/>
    </source>
</evidence>
<keyword evidence="9 13" id="KW-0560">Oxidoreductase</keyword>
<comment type="similarity">
    <text evidence="3 13">Belongs to the multicopper oxidase family.</text>
</comment>
<dbReference type="InterPro" id="IPR034288">
    <property type="entry name" value="CuRO_1_LCC"/>
</dbReference>
<feature type="chain" id="PRO_5041771338" description="Laccase" evidence="13">
    <location>
        <begin position="22"/>
        <end position="556"/>
    </location>
</feature>
<evidence type="ECO:0000259" key="14">
    <source>
        <dbReference type="Pfam" id="PF00394"/>
    </source>
</evidence>
<evidence type="ECO:0000256" key="12">
    <source>
        <dbReference type="ARBA" id="ARBA00023185"/>
    </source>
</evidence>
<dbReference type="NCBIfam" id="TIGR03389">
    <property type="entry name" value="laccase"/>
    <property type="match status" value="1"/>
</dbReference>
<dbReference type="CDD" id="cd13849">
    <property type="entry name" value="CuRO_1_LCC_plant"/>
    <property type="match status" value="1"/>
</dbReference>
<dbReference type="InterPro" id="IPR008972">
    <property type="entry name" value="Cupredoxin"/>
</dbReference>
<dbReference type="PANTHER" id="PTHR11709:SF370">
    <property type="entry name" value="LACCASE-4"/>
    <property type="match status" value="1"/>
</dbReference>
<keyword evidence="11" id="KW-0325">Glycoprotein</keyword>
<evidence type="ECO:0000256" key="9">
    <source>
        <dbReference type="ARBA" id="ARBA00023002"/>
    </source>
</evidence>
<dbReference type="GO" id="GO:0048046">
    <property type="term" value="C:apoplast"/>
    <property type="evidence" value="ECO:0007669"/>
    <property type="project" value="UniProtKB-SubCell"/>
</dbReference>